<sequence>MFWNKKVKTETSGLEMKNQLEKASKLYGANPNLAIRIAMGEETVSNGILSAAVYAKVCEEAEKSNNLDMMMQIANALHNSEISAESQKLEFRNPDSAIEKMKEVVNARREALEKTLPKGKTYEMVVEEEIENIKKTMNESKSTVKDVLGSLGADNK</sequence>
<comment type="caution">
    <text evidence="1">The sequence shown here is derived from an EMBL/GenBank/DDBJ whole genome shotgun (WGS) entry which is preliminary data.</text>
</comment>
<dbReference type="AlphaFoldDB" id="A0A1G2CRD4"/>
<protein>
    <submittedName>
        <fullName evidence="1">Uncharacterized protein</fullName>
    </submittedName>
</protein>
<name>A0A1G2CRD4_9BACT</name>
<reference evidence="1 2" key="1">
    <citation type="journal article" date="2016" name="Nat. Commun.">
        <title>Thousands of microbial genomes shed light on interconnected biogeochemical processes in an aquifer system.</title>
        <authorList>
            <person name="Anantharaman K."/>
            <person name="Brown C.T."/>
            <person name="Hug L.A."/>
            <person name="Sharon I."/>
            <person name="Castelle C.J."/>
            <person name="Probst A.J."/>
            <person name="Thomas B.C."/>
            <person name="Singh A."/>
            <person name="Wilkins M.J."/>
            <person name="Karaoz U."/>
            <person name="Brodie E.L."/>
            <person name="Williams K.H."/>
            <person name="Hubbard S.S."/>
            <person name="Banfield J.F."/>
        </authorList>
    </citation>
    <scope>NUCLEOTIDE SEQUENCE [LARGE SCALE GENOMIC DNA]</scope>
</reference>
<evidence type="ECO:0000313" key="1">
    <source>
        <dbReference type="EMBL" id="OGZ03946.1"/>
    </source>
</evidence>
<dbReference type="Proteomes" id="UP000178841">
    <property type="component" value="Unassembled WGS sequence"/>
</dbReference>
<dbReference type="EMBL" id="MHLH01000013">
    <property type="protein sequence ID" value="OGZ03946.1"/>
    <property type="molecule type" value="Genomic_DNA"/>
</dbReference>
<dbReference type="STRING" id="1798657.A2648_01615"/>
<proteinExistence type="predicted"/>
<organism evidence="1 2">
    <name type="scientific">Candidatus Lloydbacteria bacterium RIFCSPHIGHO2_01_FULL_41_20</name>
    <dbReference type="NCBI Taxonomy" id="1798657"/>
    <lineage>
        <taxon>Bacteria</taxon>
        <taxon>Candidatus Lloydiibacteriota</taxon>
    </lineage>
</organism>
<gene>
    <name evidence="1" type="ORF">A2648_01615</name>
</gene>
<evidence type="ECO:0000313" key="2">
    <source>
        <dbReference type="Proteomes" id="UP000178841"/>
    </source>
</evidence>
<accession>A0A1G2CRD4</accession>